<gene>
    <name evidence="1" type="ORF">BN1049_02979</name>
</gene>
<dbReference type="Gene3D" id="3.30.1330.40">
    <property type="entry name" value="RutC-like"/>
    <property type="match status" value="1"/>
</dbReference>
<dbReference type="EMBL" id="LM997413">
    <property type="protein sequence ID" value="CEA06611.1"/>
    <property type="molecule type" value="Genomic_DNA"/>
</dbReference>
<evidence type="ECO:0000313" key="1">
    <source>
        <dbReference type="EMBL" id="CEA06611.1"/>
    </source>
</evidence>
<dbReference type="InterPro" id="IPR006175">
    <property type="entry name" value="YjgF/YER057c/UK114"/>
</dbReference>
<dbReference type="PATRIC" id="fig|1461581.3.peg.2921"/>
<dbReference type="RefSeq" id="WP_044501207.1">
    <property type="nucleotide sequence ID" value="NZ_LK391969.1"/>
</dbReference>
<accession>A0A078MP36</accession>
<dbReference type="InterPro" id="IPR035709">
    <property type="entry name" value="YoaB-like"/>
</dbReference>
<dbReference type="OrthoDB" id="6899345at2"/>
<name>A0A078MP36_9PSED</name>
<proteinExistence type="predicted"/>
<dbReference type="PANTHER" id="PTHR47328:SF1">
    <property type="entry name" value="RUTC FAMILY PROTEIN YOAB"/>
    <property type="match status" value="1"/>
</dbReference>
<dbReference type="PANTHER" id="PTHR47328">
    <property type="match status" value="1"/>
</dbReference>
<dbReference type="AlphaFoldDB" id="A0A078MP36"/>
<reference evidence="1" key="1">
    <citation type="submission" date="2014-07" db="EMBL/GenBank/DDBJ databases">
        <authorList>
            <person name="Urmite Genomes Urmite Genomes"/>
        </authorList>
    </citation>
    <scope>NUCLEOTIDE SEQUENCE</scope>
    <source>
        <strain evidence="1">12M76_air</strain>
    </source>
</reference>
<protein>
    <submittedName>
        <fullName evidence="1">Endoribonuclease L-PSP</fullName>
    </submittedName>
</protein>
<organism evidence="1">
    <name type="scientific">Pseudomonas saudimassiliensis</name>
    <dbReference type="NCBI Taxonomy" id="1461581"/>
    <lineage>
        <taxon>Bacteria</taxon>
        <taxon>Pseudomonadati</taxon>
        <taxon>Pseudomonadota</taxon>
        <taxon>Gammaproteobacteria</taxon>
        <taxon>Pseudomonadales</taxon>
        <taxon>Pseudomonadaceae</taxon>
        <taxon>Pseudomonas</taxon>
    </lineage>
</organism>
<dbReference type="EMBL" id="LK391969">
    <property type="protein sequence ID" value="CEF28002.1"/>
    <property type="molecule type" value="Genomic_DNA"/>
</dbReference>
<sequence>MNTQALYTNVQMGQVLVHQDEVYLAGRFADATPTGSDLHMQANNTLAAIEQLLADAGSDKSKLLSATIYLQNPTSDFETIDRIWEQWLPEGAAPDRTMLKAEWLTPDVLVEIAIVAAL</sequence>
<dbReference type="InterPro" id="IPR035959">
    <property type="entry name" value="RutC-like_sf"/>
</dbReference>
<dbReference type="SUPFAM" id="SSF55298">
    <property type="entry name" value="YjgF-like"/>
    <property type="match status" value="1"/>
</dbReference>
<dbReference type="Pfam" id="PF01042">
    <property type="entry name" value="Ribonuc_L-PSP"/>
    <property type="match status" value="1"/>
</dbReference>